<dbReference type="EMBL" id="DS985243">
    <property type="protein sequence ID" value="EDV26889.1"/>
    <property type="molecule type" value="Genomic_DNA"/>
</dbReference>
<evidence type="ECO:0000259" key="17">
    <source>
        <dbReference type="PROSITE" id="PS50255"/>
    </source>
</evidence>
<accession>B3RRK4</accession>
<evidence type="ECO:0000256" key="5">
    <source>
        <dbReference type="ARBA" id="ARBA00022630"/>
    </source>
</evidence>
<keyword evidence="11" id="KW-0249">Electron transport</keyword>
<evidence type="ECO:0000256" key="4">
    <source>
        <dbReference type="ARBA" id="ARBA00022617"/>
    </source>
</evidence>
<reference evidence="18 19" key="1">
    <citation type="journal article" date="2008" name="Nature">
        <title>The Trichoplax genome and the nature of placozoans.</title>
        <authorList>
            <person name="Srivastava M."/>
            <person name="Begovic E."/>
            <person name="Chapman J."/>
            <person name="Putnam N.H."/>
            <person name="Hellsten U."/>
            <person name="Kawashima T."/>
            <person name="Kuo A."/>
            <person name="Mitros T."/>
            <person name="Salamov A."/>
            <person name="Carpenter M.L."/>
            <person name="Signorovitch A.Y."/>
            <person name="Moreno M.A."/>
            <person name="Kamm K."/>
            <person name="Grimwood J."/>
            <person name="Schmutz J."/>
            <person name="Shapiro H."/>
            <person name="Grigoriev I.V."/>
            <person name="Buss L.W."/>
            <person name="Schierwater B."/>
            <person name="Dellaporta S.L."/>
            <person name="Rokhsar D.S."/>
        </authorList>
    </citation>
    <scope>NUCLEOTIDE SEQUENCE [LARGE SCALE GENOMIC DNA]</scope>
    <source>
        <strain evidence="18 19">Grell-BS-1999</strain>
    </source>
</reference>
<dbReference type="SUPFAM" id="SSF52343">
    <property type="entry name" value="Ferredoxin reductase-like, C-terminal NADP-linked domain"/>
    <property type="match status" value="1"/>
</dbReference>
<dbReference type="eggNOG" id="KOG1158">
    <property type="taxonomic scope" value="Eukaryota"/>
</dbReference>
<dbReference type="GO" id="GO:0046872">
    <property type="term" value="F:metal ion binding"/>
    <property type="evidence" value="ECO:0007669"/>
    <property type="project" value="UniProtKB-KW"/>
</dbReference>
<dbReference type="eggNOG" id="KOG0537">
    <property type="taxonomic scope" value="Eukaryota"/>
</dbReference>
<dbReference type="Gene3D" id="3.10.120.10">
    <property type="entry name" value="Cytochrome b5-like heme/steroid binding domain"/>
    <property type="match status" value="1"/>
</dbReference>
<keyword evidence="7" id="KW-0479">Metal-binding</keyword>
<dbReference type="CTD" id="6751574"/>
<evidence type="ECO:0000256" key="10">
    <source>
        <dbReference type="ARBA" id="ARBA00022848"/>
    </source>
</evidence>
<feature type="domain" description="Cytochrome b5 heme-binding" evidence="17">
    <location>
        <begin position="873"/>
        <end position="952"/>
    </location>
</feature>
<comment type="cofactor">
    <cofactor evidence="1">
        <name>FAD</name>
        <dbReference type="ChEBI" id="CHEBI:57692"/>
    </cofactor>
</comment>
<dbReference type="InterPro" id="IPR017938">
    <property type="entry name" value="Riboflavin_synthase-like_b-brl"/>
</dbReference>
<evidence type="ECO:0000256" key="7">
    <source>
        <dbReference type="ARBA" id="ARBA00022723"/>
    </source>
</evidence>
<dbReference type="InterPro" id="IPR036400">
    <property type="entry name" value="Cyt_B5-like_heme/steroid_sf"/>
</dbReference>
<sequence>MEQTLGTIAQAIGSKAVQQSLDSHRNKVKIYLITQNSNRNQLHSAITKLCGQQIKALSTQQVLIRVGKSQFYTAKNQTQAQAYTQELQHSINSRLLINRHRLQSILSSNDDQHSPRTSPARELLEMWDQNPETRPEGHVYYHGFYPPKLITDPHPDQLPDKCRALFLFAKNLPNSYSPRFREKVRQLPNIGDEIESLPKSIITILHSAAVNIALIYWNYYGKVNGFDIPKLPDNLQKSWVHCCRILDRIPSNTNDTQNIDNIDLKRPEEGFSFNNLKMRFPFFNVEDLGSCTEISFHGYSLASLRYACYDIVDAALDLQSAMYNGDKDEIIIHLNKLIEIANRGSETLSEPKFNSYAEISIIPSHWRHIGQTGPIAPNCLLDPSKEKTSHLLTEANLDWYTAKDEELFAIAEENSLIGNSTSGLFDPIFAVFDIIIDRIRKSLIGKMFSNGYRLIPKSYRQFLTAFKLGFEKTGSPKQFIKALNDSQLNKTFDLFERSYHRMLDIHRNKALGVLSLVTQLDRTVTVTNQETESKSAHIQLNTEFNESIDDRQFTNRLFSATIHSTPANLNQRNTLQYVTISIYDKKFSYQEGDKLGVLIPNTITNYDSAPQYFVLDIHTKDTTEKEWIKFVHNHFGISNGKVSKEIFIKYADFTNNKPHGSPSIVPPQLPRTYNIASFDNDNIKLLVERIDNGKVSPILAPIDNLFDQHQVIDVFPINSSFRLPQDSSKPIVMIGIGSGIAPYQSFIDRNKKMNENRRMLLYFGCRTIEDAPDTVNYTKLCLSADNIQKWKGSQYSYIYNGRVTSYFSSSEGQNKLIELCKEDALIYICGPTTLYRDMIRIFKSAIGIKELIRMLTTDRIKIEVYKPITNDCKMNISIYDIVTHNGGRNGCWIVIDRRVYDIGEYIDLHPGGDEMLKFVLGTDATELFNQFPTAHGKMARSILELYYIGDVITSDSYYERLAYDVTKKQNCIAIWYGDKQEKQYHFLMKSLDAHIICRKYFNTMNEVLVQKDIFAEEFSALQVIHEYNELIKDKRYIFPYKRNNEGDLLTEDDEFKIMETLHEYKAKTRSVDIYYLDKLKRALAKHLNCINSEA</sequence>
<evidence type="ECO:0000313" key="19">
    <source>
        <dbReference type="Proteomes" id="UP000009022"/>
    </source>
</evidence>
<keyword evidence="3" id="KW-0813">Transport</keyword>
<dbReference type="InterPro" id="IPR050668">
    <property type="entry name" value="Cytochrome_b5"/>
</dbReference>
<evidence type="ECO:0000256" key="3">
    <source>
        <dbReference type="ARBA" id="ARBA00022448"/>
    </source>
</evidence>
<dbReference type="AlphaFoldDB" id="B3RRK4"/>
<keyword evidence="13" id="KW-0472">Membrane</keyword>
<dbReference type="SUPFAM" id="SSF63380">
    <property type="entry name" value="Riboflavin synthase domain-like"/>
    <property type="match status" value="1"/>
</dbReference>
<keyword evidence="19" id="KW-1185">Reference proteome</keyword>
<keyword evidence="10" id="KW-0492">Microsome</keyword>
<dbReference type="PANTHER" id="PTHR19359:SF150">
    <property type="entry name" value="CYTOCHROME B5"/>
    <property type="match status" value="1"/>
</dbReference>
<dbReference type="GO" id="GO:0005789">
    <property type="term" value="C:endoplasmic reticulum membrane"/>
    <property type="evidence" value="ECO:0007669"/>
    <property type="project" value="UniProtKB-SubCell"/>
</dbReference>
<dbReference type="Pfam" id="PF00173">
    <property type="entry name" value="Cyt-b5"/>
    <property type="match status" value="1"/>
</dbReference>
<evidence type="ECO:0000256" key="9">
    <source>
        <dbReference type="ARBA" id="ARBA00022827"/>
    </source>
</evidence>
<dbReference type="STRING" id="10228.B3RRK4"/>
<dbReference type="RefSeq" id="XP_002110885.1">
    <property type="nucleotide sequence ID" value="XM_002110849.1"/>
</dbReference>
<evidence type="ECO:0000256" key="11">
    <source>
        <dbReference type="ARBA" id="ARBA00022982"/>
    </source>
</evidence>
<dbReference type="GO" id="GO:0016702">
    <property type="term" value="F:oxidoreductase activity, acting on single donors with incorporation of molecular oxygen, incorporation of two atoms of oxygen"/>
    <property type="evidence" value="ECO:0007669"/>
    <property type="project" value="UniProtKB-ARBA"/>
</dbReference>
<dbReference type="PRINTS" id="PR00410">
    <property type="entry name" value="PHEHYDRXLASE"/>
</dbReference>
<evidence type="ECO:0000313" key="18">
    <source>
        <dbReference type="EMBL" id="EDV26889.1"/>
    </source>
</evidence>
<gene>
    <name evidence="18" type="ORF">TRIADDRAFT_54274</name>
</gene>
<dbReference type="InterPro" id="IPR001199">
    <property type="entry name" value="Cyt_B5-like_heme/steroid-bd"/>
</dbReference>
<evidence type="ECO:0000256" key="16">
    <source>
        <dbReference type="ARBA" id="ARBA00039806"/>
    </source>
</evidence>
<dbReference type="KEGG" id="tad:TRIADDRAFT_54274"/>
<dbReference type="GO" id="GO:0020037">
    <property type="term" value="F:heme binding"/>
    <property type="evidence" value="ECO:0000318"/>
    <property type="project" value="GO_Central"/>
</dbReference>
<dbReference type="OrthoDB" id="260519at2759"/>
<name>B3RRK4_TRIAD</name>
<dbReference type="PRINTS" id="PR00371">
    <property type="entry name" value="FPNCR"/>
</dbReference>
<evidence type="ECO:0000256" key="8">
    <source>
        <dbReference type="ARBA" id="ARBA00022824"/>
    </source>
</evidence>
<dbReference type="SUPFAM" id="SSF55856">
    <property type="entry name" value="Cytochrome b5-like heme/steroid binding domain"/>
    <property type="match status" value="1"/>
</dbReference>
<dbReference type="SMART" id="SM01117">
    <property type="entry name" value="Cyt-b5"/>
    <property type="match status" value="1"/>
</dbReference>
<evidence type="ECO:0000256" key="12">
    <source>
        <dbReference type="ARBA" id="ARBA00023004"/>
    </source>
</evidence>
<dbReference type="GO" id="GO:0016020">
    <property type="term" value="C:membrane"/>
    <property type="evidence" value="ECO:0000318"/>
    <property type="project" value="GO_Central"/>
</dbReference>
<evidence type="ECO:0000256" key="1">
    <source>
        <dbReference type="ARBA" id="ARBA00001974"/>
    </source>
</evidence>
<keyword evidence="5" id="KW-0285">Flavoprotein</keyword>
<comment type="similarity">
    <text evidence="15">Belongs to the cytochrome b5 family.</text>
</comment>
<dbReference type="InParanoid" id="B3RRK4"/>
<dbReference type="SUPFAM" id="SSF140959">
    <property type="entry name" value="Indolic compounds 2,3-dioxygenase-like"/>
    <property type="match status" value="1"/>
</dbReference>
<evidence type="ECO:0000256" key="13">
    <source>
        <dbReference type="ARBA" id="ARBA00023136"/>
    </source>
</evidence>
<evidence type="ECO:0000256" key="6">
    <source>
        <dbReference type="ARBA" id="ARBA00022692"/>
    </source>
</evidence>
<dbReference type="HOGENOM" id="CLU_284183_0_0_1"/>
<dbReference type="InterPro" id="IPR037217">
    <property type="entry name" value="Trp/Indoleamine_2_3_dOase-like"/>
</dbReference>
<dbReference type="Pfam" id="PF00175">
    <property type="entry name" value="NAD_binding_1"/>
    <property type="match status" value="1"/>
</dbReference>
<keyword evidence="6" id="KW-0812">Transmembrane</keyword>
<dbReference type="PROSITE" id="PS50255">
    <property type="entry name" value="CYTOCHROME_B5_2"/>
    <property type="match status" value="1"/>
</dbReference>
<keyword evidence="8" id="KW-0256">Endoplasmic reticulum</keyword>
<keyword evidence="4" id="KW-0349">Heme</keyword>
<keyword evidence="9" id="KW-0274">FAD</keyword>
<comment type="subcellular location">
    <subcellularLocation>
        <location evidence="2">Endoplasmic reticulum membrane</location>
        <topology evidence="2">Single-pass membrane protein</topology>
        <orientation evidence="2">Cytoplasmic side</orientation>
    </subcellularLocation>
    <subcellularLocation>
        <location evidence="14">Microsome membrane</location>
        <topology evidence="14">Single-pass membrane protein</topology>
        <orientation evidence="14">Cytoplasmic side</orientation>
    </subcellularLocation>
</comment>
<dbReference type="PROSITE" id="PS00191">
    <property type="entry name" value="CYTOCHROME_B5_1"/>
    <property type="match status" value="1"/>
</dbReference>
<dbReference type="Proteomes" id="UP000009022">
    <property type="component" value="Unassembled WGS sequence"/>
</dbReference>
<protein>
    <recommendedName>
        <fullName evidence="16">Cytochrome b5</fullName>
    </recommendedName>
</protein>
<proteinExistence type="inferred from homology"/>
<dbReference type="InterPro" id="IPR039261">
    <property type="entry name" value="FNR_nucleotide-bd"/>
</dbReference>
<evidence type="ECO:0000256" key="15">
    <source>
        <dbReference type="ARBA" id="ARBA00038168"/>
    </source>
</evidence>
<dbReference type="PRINTS" id="PR00363">
    <property type="entry name" value="CYTOCHROMEB5"/>
</dbReference>
<dbReference type="InterPro" id="IPR001433">
    <property type="entry name" value="OxRdtase_FAD/NAD-bd"/>
</dbReference>
<dbReference type="Gene3D" id="3.40.50.80">
    <property type="entry name" value="Nucleotide-binding domain of ferredoxin-NADP reductase (FNR) module"/>
    <property type="match status" value="1"/>
</dbReference>
<organism evidence="18 19">
    <name type="scientific">Trichoplax adhaerens</name>
    <name type="common">Trichoplax reptans</name>
    <dbReference type="NCBI Taxonomy" id="10228"/>
    <lineage>
        <taxon>Eukaryota</taxon>
        <taxon>Metazoa</taxon>
        <taxon>Placozoa</taxon>
        <taxon>Uniplacotomia</taxon>
        <taxon>Trichoplacea</taxon>
        <taxon>Trichoplacidae</taxon>
        <taxon>Trichoplax</taxon>
    </lineage>
</organism>
<dbReference type="GO" id="GO:0019441">
    <property type="term" value="P:L-tryptophan catabolic process to kynurenine"/>
    <property type="evidence" value="ECO:0007669"/>
    <property type="project" value="InterPro"/>
</dbReference>
<evidence type="ECO:0000256" key="2">
    <source>
        <dbReference type="ARBA" id="ARBA00004131"/>
    </source>
</evidence>
<dbReference type="GeneID" id="6751574"/>
<dbReference type="InterPro" id="IPR001709">
    <property type="entry name" value="Flavoprot_Pyr_Nucl_cyt_Rdtase"/>
</dbReference>
<evidence type="ECO:0000256" key="14">
    <source>
        <dbReference type="ARBA" id="ARBA00037877"/>
    </source>
</evidence>
<dbReference type="PANTHER" id="PTHR19359">
    <property type="entry name" value="CYTOCHROME B5"/>
    <property type="match status" value="1"/>
</dbReference>
<keyword evidence="12" id="KW-0408">Iron</keyword>
<dbReference type="InterPro" id="IPR018506">
    <property type="entry name" value="Cyt_B5_heme-BS"/>
</dbReference>